<dbReference type="OrthoDB" id="18896at2759"/>
<protein>
    <submittedName>
        <fullName evidence="1">Unnamed protein product</fullName>
    </submittedName>
</protein>
<dbReference type="AlphaFoldDB" id="A0A9W6T9U7"/>
<gene>
    <name evidence="1" type="ORF">Amon01_000998300</name>
</gene>
<comment type="caution">
    <text evidence="1">The sequence shown here is derived from an EMBL/GenBank/DDBJ whole genome shotgun (WGS) entry which is preliminary data.</text>
</comment>
<reference evidence="1" key="1">
    <citation type="submission" date="2023-04" db="EMBL/GenBank/DDBJ databases">
        <title>Ambrosiozyma monospora NBRC 1965.</title>
        <authorList>
            <person name="Ichikawa N."/>
            <person name="Sato H."/>
            <person name="Tonouchi N."/>
        </authorList>
    </citation>
    <scope>NUCLEOTIDE SEQUENCE</scope>
    <source>
        <strain evidence="1">NBRC 1965</strain>
    </source>
</reference>
<evidence type="ECO:0000313" key="2">
    <source>
        <dbReference type="Proteomes" id="UP001165063"/>
    </source>
</evidence>
<evidence type="ECO:0000313" key="1">
    <source>
        <dbReference type="EMBL" id="GME81265.1"/>
    </source>
</evidence>
<keyword evidence="2" id="KW-1185">Reference proteome</keyword>
<dbReference type="EMBL" id="BSXU01014691">
    <property type="protein sequence ID" value="GME81265.1"/>
    <property type="molecule type" value="Genomic_DNA"/>
</dbReference>
<sequence>MDYLHNEENLMYTNNAMREMVDPTYFPGPKWISLKAISICTMELYQETFASLALKYLPPPEKQAEDEFAKRAFGDYVISMLKCADSKPAAIEHLSAIAKSGCYKLTKGLRTRTAHSISSMWTQLGREPTEREVFDYGVTNFDGFQRYFLP</sequence>
<name>A0A9W6T9U7_AMBMO</name>
<accession>A0A9W6T9U7</accession>
<dbReference type="Proteomes" id="UP001165063">
    <property type="component" value="Unassembled WGS sequence"/>
</dbReference>
<organism evidence="1 2">
    <name type="scientific">Ambrosiozyma monospora</name>
    <name type="common">Yeast</name>
    <name type="synonym">Endomycopsis monosporus</name>
    <dbReference type="NCBI Taxonomy" id="43982"/>
    <lineage>
        <taxon>Eukaryota</taxon>
        <taxon>Fungi</taxon>
        <taxon>Dikarya</taxon>
        <taxon>Ascomycota</taxon>
        <taxon>Saccharomycotina</taxon>
        <taxon>Pichiomycetes</taxon>
        <taxon>Pichiales</taxon>
        <taxon>Pichiaceae</taxon>
        <taxon>Ambrosiozyma</taxon>
    </lineage>
</organism>
<proteinExistence type="predicted"/>